<sequence>MGVDISEFLVKEITSTYNDRAFASIGYILDEDRWVKKVDEFTLVIVDNMKALRETLAIQRDWTRHYKGDPN</sequence>
<evidence type="ECO:0000313" key="2">
    <source>
        <dbReference type="Proteomes" id="UP000823775"/>
    </source>
</evidence>
<dbReference type="Proteomes" id="UP000823775">
    <property type="component" value="Unassembled WGS sequence"/>
</dbReference>
<comment type="caution">
    <text evidence="1">The sequence shown here is derived from an EMBL/GenBank/DDBJ whole genome shotgun (WGS) entry which is preliminary data.</text>
</comment>
<organism evidence="1 2">
    <name type="scientific">Datura stramonium</name>
    <name type="common">Jimsonweed</name>
    <name type="synonym">Common thornapple</name>
    <dbReference type="NCBI Taxonomy" id="4076"/>
    <lineage>
        <taxon>Eukaryota</taxon>
        <taxon>Viridiplantae</taxon>
        <taxon>Streptophyta</taxon>
        <taxon>Embryophyta</taxon>
        <taxon>Tracheophyta</taxon>
        <taxon>Spermatophyta</taxon>
        <taxon>Magnoliopsida</taxon>
        <taxon>eudicotyledons</taxon>
        <taxon>Gunneridae</taxon>
        <taxon>Pentapetalae</taxon>
        <taxon>asterids</taxon>
        <taxon>lamiids</taxon>
        <taxon>Solanales</taxon>
        <taxon>Solanaceae</taxon>
        <taxon>Solanoideae</taxon>
        <taxon>Datureae</taxon>
        <taxon>Datura</taxon>
    </lineage>
</organism>
<accession>A0ABS8VBQ9</accession>
<name>A0ABS8VBQ9_DATST</name>
<proteinExistence type="predicted"/>
<reference evidence="1 2" key="1">
    <citation type="journal article" date="2021" name="BMC Genomics">
        <title>Datura genome reveals duplications of psychoactive alkaloid biosynthetic genes and high mutation rate following tissue culture.</title>
        <authorList>
            <person name="Rajewski A."/>
            <person name="Carter-House D."/>
            <person name="Stajich J."/>
            <person name="Litt A."/>
        </authorList>
    </citation>
    <scope>NUCLEOTIDE SEQUENCE [LARGE SCALE GENOMIC DNA]</scope>
    <source>
        <strain evidence="1">AR-01</strain>
    </source>
</reference>
<dbReference type="EMBL" id="JACEIK010003910">
    <property type="protein sequence ID" value="MCD9643509.1"/>
    <property type="molecule type" value="Genomic_DNA"/>
</dbReference>
<keyword evidence="2" id="KW-1185">Reference proteome</keyword>
<evidence type="ECO:0000313" key="1">
    <source>
        <dbReference type="EMBL" id="MCD9643509.1"/>
    </source>
</evidence>
<gene>
    <name evidence="1" type="ORF">HAX54_031082</name>
</gene>
<protein>
    <submittedName>
        <fullName evidence="1">Uncharacterized protein</fullName>
    </submittedName>
</protein>